<feature type="region of interest" description="Disordered" evidence="10">
    <location>
        <begin position="1124"/>
        <end position="1148"/>
    </location>
</feature>
<evidence type="ECO:0000256" key="1">
    <source>
        <dbReference type="ARBA" id="ARBA00004114"/>
    </source>
</evidence>
<evidence type="ECO:0000313" key="11">
    <source>
        <dbReference type="Ensembl" id="ENSAPEP00000023176.1"/>
    </source>
</evidence>
<organism evidence="11 12">
    <name type="scientific">Amphiprion percula</name>
    <name type="common">Orange clownfish</name>
    <name type="synonym">Lutjanus percula</name>
    <dbReference type="NCBI Taxonomy" id="161767"/>
    <lineage>
        <taxon>Eukaryota</taxon>
        <taxon>Metazoa</taxon>
        <taxon>Chordata</taxon>
        <taxon>Craniata</taxon>
        <taxon>Vertebrata</taxon>
        <taxon>Euteleostomi</taxon>
        <taxon>Actinopterygii</taxon>
        <taxon>Neopterygii</taxon>
        <taxon>Teleostei</taxon>
        <taxon>Neoteleostei</taxon>
        <taxon>Acanthomorphata</taxon>
        <taxon>Ovalentaria</taxon>
        <taxon>Pomacentridae</taxon>
        <taxon>Amphiprion</taxon>
    </lineage>
</organism>
<dbReference type="PANTHER" id="PTHR34031:SF1">
    <property type="entry name" value="CENTROSOMAL PROTEIN OF 162 KDA"/>
    <property type="match status" value="1"/>
</dbReference>
<dbReference type="GO" id="GO:0060271">
    <property type="term" value="P:cilium assembly"/>
    <property type="evidence" value="ECO:0007669"/>
    <property type="project" value="Ensembl"/>
</dbReference>
<comment type="similarity">
    <text evidence="2">Belongs to the CEP162 family.</text>
</comment>
<feature type="region of interest" description="Disordered" evidence="10">
    <location>
        <begin position="598"/>
        <end position="636"/>
    </location>
</feature>
<feature type="coiled-coil region" evidence="9">
    <location>
        <begin position="831"/>
        <end position="879"/>
    </location>
</feature>
<keyword evidence="6" id="KW-0970">Cilium biogenesis/degradation</keyword>
<dbReference type="InterPro" id="IPR038774">
    <property type="entry name" value="CEP162-like"/>
</dbReference>
<dbReference type="STRING" id="161767.ENSAPEP00000023176"/>
<evidence type="ECO:0000256" key="10">
    <source>
        <dbReference type="SAM" id="MobiDB-lite"/>
    </source>
</evidence>
<evidence type="ECO:0000256" key="7">
    <source>
        <dbReference type="ARBA" id="ARBA00023054"/>
    </source>
</evidence>
<keyword evidence="8" id="KW-0206">Cytoskeleton</keyword>
<reference evidence="11" key="2">
    <citation type="submission" date="2025-08" db="UniProtKB">
        <authorList>
            <consortium name="Ensembl"/>
        </authorList>
    </citation>
    <scope>IDENTIFICATION</scope>
</reference>
<feature type="coiled-coil region" evidence="9">
    <location>
        <begin position="1246"/>
        <end position="1284"/>
    </location>
</feature>
<feature type="compositionally biased region" description="Basic and acidic residues" evidence="10">
    <location>
        <begin position="471"/>
        <end position="483"/>
    </location>
</feature>
<feature type="compositionally biased region" description="Polar residues" evidence="10">
    <location>
        <begin position="426"/>
        <end position="439"/>
    </location>
</feature>
<feature type="region of interest" description="Disordered" evidence="10">
    <location>
        <begin position="22"/>
        <end position="179"/>
    </location>
</feature>
<evidence type="ECO:0000256" key="9">
    <source>
        <dbReference type="SAM" id="Coils"/>
    </source>
</evidence>
<feature type="region of interest" description="Disordered" evidence="10">
    <location>
        <begin position="560"/>
        <end position="582"/>
    </location>
</feature>
<feature type="compositionally biased region" description="Low complexity" evidence="10">
    <location>
        <begin position="599"/>
        <end position="614"/>
    </location>
</feature>
<keyword evidence="5" id="KW-0493">Microtubule</keyword>
<dbReference type="GO" id="GO:0005879">
    <property type="term" value="C:axonemal microtubule"/>
    <property type="evidence" value="ECO:0007669"/>
    <property type="project" value="TreeGrafter"/>
</dbReference>
<evidence type="ECO:0000256" key="5">
    <source>
        <dbReference type="ARBA" id="ARBA00022701"/>
    </source>
</evidence>
<evidence type="ECO:0000256" key="2">
    <source>
        <dbReference type="ARBA" id="ARBA00009485"/>
    </source>
</evidence>
<dbReference type="GO" id="GO:0005814">
    <property type="term" value="C:centriole"/>
    <property type="evidence" value="ECO:0007669"/>
    <property type="project" value="UniProtKB-SubCell"/>
</dbReference>
<evidence type="ECO:0000256" key="6">
    <source>
        <dbReference type="ARBA" id="ARBA00022794"/>
    </source>
</evidence>
<feature type="compositionally biased region" description="Basic and acidic residues" evidence="10">
    <location>
        <begin position="356"/>
        <end position="371"/>
    </location>
</feature>
<name>A0A3P8TER3_AMPPE</name>
<feature type="region of interest" description="Disordered" evidence="10">
    <location>
        <begin position="1189"/>
        <end position="1210"/>
    </location>
</feature>
<feature type="region of interest" description="Disordered" evidence="10">
    <location>
        <begin position="353"/>
        <end position="381"/>
    </location>
</feature>
<reference evidence="11" key="3">
    <citation type="submission" date="2025-09" db="UniProtKB">
        <authorList>
            <consortium name="Ensembl"/>
        </authorList>
    </citation>
    <scope>IDENTIFICATION</scope>
</reference>
<sequence>MSHRLTKEELDAQFEQFLKESVSDDSIDLGSPDKQPHAKTSQKSSQKPSVAPWQDDDHSSAGTGRAETAKRRFIKARKAQPENNEDFSRESFNKPVPKPRCNAPDKPIISEESHKSTVLGDSQTVERHKAPSDDLCSHSLSRSMHESLQCVTGERSPDDITETPPASTDSLSQGASEDGLLEFAKSFRKSLRNSQAIREEDEDPEDAGLKKEGMETAFLNRDSTETEDSGMAPAVNMTSMGLDTLEEEEEKARFFAQLEAGALSTIDYSKLNRDLDSTSCTIATNLGKAEDVKELSDGQSEVRVPETRTQSPAFTGSPHYSDDFEDEKNAKKPLEEKCATSAIFARVSLYDSLDETGDRRKDTEGSLDKGHSYLQSGGSDMEALQEAYRQVHVVEDSDDYNRQNVSVEGRGKINRPVSPFSPPQHARQSLQPASTNESELPTEEELMRRIRPEKDQIRGFTLQPVSAVEFNQEKESQFLDKTDVPYTESQGKKTRKSVPVSGVKGARGHAGHQSSSPDPPKHDLTWSIKEEVERLMQDQNSYSSYTTFCAGQAKKQQASHGSTVFKPSAPSVGKPTAAAMRGRRVDERTAIAPRLFGPSRAATTTARTHTSVSRFPQHPPKAKFTKNQEKDDCDSANSDLKVSSELVASVQSLVAVLQQQMDTSTHQDAAQEVRGLQETREARHLSQFNRDEQSSVVEELKVQLAQKERELQMMKKGAEELSSLKQQNFLLQSKLQTAEEASWKKSCMETADPATEEKLQEIDKEIKEQETLIKGYQQENEKLYLQMKAQQATSKANEEAMFNENQRLLNELAFTREQLNKTSRPVGNVCLMDHTQHITDLLAQVQELKRNEAKLYVDIHNLKQENKALEVDQQLIKNRRDLAKDQTISTSGDKTSEMGVLENKHREEVVALKKKLQWFAKNQVLLDRDAGRLKAATAEIQLLKDQVETLKQAVGKRSTEQQRRAREKSLNMKRMQDLERQVKELEQILRSRNPNSLPALIYAAATAASHEDVGAAKTSPPSQITALLERRIQRLETELESHDEEAKRSLRAMEQQFHRIKLRYEQQISELEQQLQQKQQDEGAGLSKPWMSKIQTLEEELQREKESSQEKENSLQNLIQSLQQQLKHKENPAPQKTQPSPGRQQRQAEAAFGIRIERLNQEVATKTRTIQDLTRTVERLQKERRNMLSLPNPRPEVRSTESKQQQGLTKTLCSPTIQETCAGEETFPAAQYEKTYQPTVFTGSHISEVLQENEALKQRVELLELQGEQEREALKADAVQAKEELCRLKEHFAEQLSSMKAEHLLVVDRLRATHALEHSSSKVAELTNKLNTQEIWIKQLQEQLKELQGSKDALAISRTRENVLQEQLTILLQELKEAKEAQSPEVKLLCSLETKILNIELKYQHKEEELQQVIEGAWQTAGVDHQSEVERWKRLAQDKSRELEVFRLELDSILDILRHLQRHGLVLPTPDLPVTALFPQTT</sequence>
<feature type="coiled-coil region" evidence="9">
    <location>
        <begin position="926"/>
        <end position="988"/>
    </location>
</feature>
<dbReference type="GO" id="GO:0005654">
    <property type="term" value="C:nucleoplasm"/>
    <property type="evidence" value="ECO:0007669"/>
    <property type="project" value="TreeGrafter"/>
</dbReference>
<feature type="region of interest" description="Disordered" evidence="10">
    <location>
        <begin position="395"/>
        <end position="524"/>
    </location>
</feature>
<dbReference type="GeneTree" id="ENSGT00390000009631"/>
<feature type="coiled-coil region" evidence="9">
    <location>
        <begin position="1323"/>
        <end position="1381"/>
    </location>
</feature>
<reference evidence="11 12" key="1">
    <citation type="submission" date="2018-03" db="EMBL/GenBank/DDBJ databases">
        <title>Finding Nemo's genes: A chromosome-scale reference assembly of the genome of the orange clownfish Amphiprion percula.</title>
        <authorList>
            <person name="Lehmann R."/>
        </authorList>
    </citation>
    <scope>NUCLEOTIDE SEQUENCE</scope>
</reference>
<feature type="compositionally biased region" description="Basic and acidic residues" evidence="10">
    <location>
        <begin position="445"/>
        <end position="457"/>
    </location>
</feature>
<dbReference type="PANTHER" id="PTHR34031">
    <property type="entry name" value="CENTROSOMAL PROTEIN OF 162 KDA"/>
    <property type="match status" value="1"/>
</dbReference>
<accession>A0A3P8TER3</accession>
<comment type="subcellular location">
    <subcellularLocation>
        <location evidence="1">Cytoplasm</location>
        <location evidence="1">Cytoskeleton</location>
        <location evidence="1">Microtubule organizing center</location>
        <location evidence="1">Centrosome</location>
        <location evidence="1">Centriole</location>
    </subcellularLocation>
</comment>
<evidence type="ECO:0000256" key="8">
    <source>
        <dbReference type="ARBA" id="ARBA00023212"/>
    </source>
</evidence>
<evidence type="ECO:0000256" key="3">
    <source>
        <dbReference type="ARBA" id="ARBA00021406"/>
    </source>
</evidence>
<feature type="compositionally biased region" description="Polar residues" evidence="10">
    <location>
        <begin position="164"/>
        <end position="175"/>
    </location>
</feature>
<evidence type="ECO:0000313" key="12">
    <source>
        <dbReference type="Proteomes" id="UP000265080"/>
    </source>
</evidence>
<protein>
    <recommendedName>
        <fullName evidence="3">Centrosomal protein of 162 kDa</fullName>
    </recommendedName>
</protein>
<feature type="region of interest" description="Disordered" evidence="10">
    <location>
        <begin position="293"/>
        <end position="329"/>
    </location>
</feature>
<keyword evidence="4" id="KW-0963">Cytoplasm</keyword>
<proteinExistence type="inferred from homology"/>
<feature type="compositionally biased region" description="Polar residues" evidence="10">
    <location>
        <begin position="1134"/>
        <end position="1147"/>
    </location>
</feature>
<feature type="compositionally biased region" description="Polar residues" evidence="10">
    <location>
        <begin position="38"/>
        <end position="48"/>
    </location>
</feature>
<feature type="coiled-coil region" evidence="9">
    <location>
        <begin position="690"/>
        <end position="793"/>
    </location>
</feature>
<dbReference type="GO" id="GO:0001947">
    <property type="term" value="P:heart looping"/>
    <property type="evidence" value="ECO:0007669"/>
    <property type="project" value="Ensembl"/>
</dbReference>
<keyword evidence="12" id="KW-1185">Reference proteome</keyword>
<feature type="region of interest" description="Disordered" evidence="10">
    <location>
        <begin position="191"/>
        <end position="235"/>
    </location>
</feature>
<keyword evidence="7 9" id="KW-0175">Coiled coil</keyword>
<dbReference type="Proteomes" id="UP000265080">
    <property type="component" value="Chromosome 13"/>
</dbReference>
<evidence type="ECO:0000256" key="4">
    <source>
        <dbReference type="ARBA" id="ARBA00022490"/>
    </source>
</evidence>
<dbReference type="Ensembl" id="ENSAPET00000023791.1">
    <property type="protein sequence ID" value="ENSAPEP00000023176.1"/>
    <property type="gene ID" value="ENSAPEG00000016499.1"/>
</dbReference>
<dbReference type="GO" id="GO:0034451">
    <property type="term" value="C:centriolar satellite"/>
    <property type="evidence" value="ECO:0007669"/>
    <property type="project" value="TreeGrafter"/>
</dbReference>
<feature type="compositionally biased region" description="Basic and acidic residues" evidence="10">
    <location>
        <begin position="124"/>
        <end position="136"/>
    </location>
</feature>